<feature type="compositionally biased region" description="Polar residues" evidence="1">
    <location>
        <begin position="113"/>
        <end position="134"/>
    </location>
</feature>
<accession>X6M9A9</accession>
<feature type="compositionally biased region" description="Polar residues" evidence="1">
    <location>
        <begin position="94"/>
        <end position="104"/>
    </location>
</feature>
<keyword evidence="3" id="KW-1185">Reference proteome</keyword>
<evidence type="ECO:0000313" key="3">
    <source>
        <dbReference type="Proteomes" id="UP000023152"/>
    </source>
</evidence>
<dbReference type="AlphaFoldDB" id="X6M9A9"/>
<organism evidence="2 3">
    <name type="scientific">Reticulomyxa filosa</name>
    <dbReference type="NCBI Taxonomy" id="46433"/>
    <lineage>
        <taxon>Eukaryota</taxon>
        <taxon>Sar</taxon>
        <taxon>Rhizaria</taxon>
        <taxon>Retaria</taxon>
        <taxon>Foraminifera</taxon>
        <taxon>Monothalamids</taxon>
        <taxon>Reticulomyxidae</taxon>
        <taxon>Reticulomyxa</taxon>
    </lineage>
</organism>
<feature type="non-terminal residue" evidence="2">
    <location>
        <position position="1"/>
    </location>
</feature>
<comment type="caution">
    <text evidence="2">The sequence shown here is derived from an EMBL/GenBank/DDBJ whole genome shotgun (WGS) entry which is preliminary data.</text>
</comment>
<proteinExistence type="predicted"/>
<reference evidence="2 3" key="1">
    <citation type="journal article" date="2013" name="Curr. Biol.">
        <title>The Genome of the Foraminiferan Reticulomyxa filosa.</title>
        <authorList>
            <person name="Glockner G."/>
            <person name="Hulsmann N."/>
            <person name="Schleicher M."/>
            <person name="Noegel A.A."/>
            <person name="Eichinger L."/>
            <person name="Gallinger C."/>
            <person name="Pawlowski J."/>
            <person name="Sierra R."/>
            <person name="Euteneuer U."/>
            <person name="Pillet L."/>
            <person name="Moustafa A."/>
            <person name="Platzer M."/>
            <person name="Groth M."/>
            <person name="Szafranski K."/>
            <person name="Schliwa M."/>
        </authorList>
    </citation>
    <scope>NUCLEOTIDE SEQUENCE [LARGE SCALE GENOMIC DNA]</scope>
</reference>
<sequence length="234" mass="26555">TDEIVETLDLNAMEDEEMRTNNTKTVAKSKAFAESIKSPAPTSIEREVKTVEYAPLKPERVKNQVKGRRGTAAVKDDSNVQLTRHTTADMRPTISRTRSSSLTNLDEADDNNGNDGTVSAGSSPKASRNQTVSHSGKKTTIHYQGHVYAKKEWIEEEFGKYTDTLYEFQVKKKDKWSRDQKRTLVLDISMQVLRVKDKSGKTHKEHLVSSINSFEDFFNPKQPTPQLKVLYTFK</sequence>
<dbReference type="Proteomes" id="UP000023152">
    <property type="component" value="Unassembled WGS sequence"/>
</dbReference>
<gene>
    <name evidence="2" type="ORF">RFI_26919</name>
</gene>
<protein>
    <submittedName>
        <fullName evidence="2">Uncharacterized protein</fullName>
    </submittedName>
</protein>
<feature type="region of interest" description="Disordered" evidence="1">
    <location>
        <begin position="59"/>
        <end position="138"/>
    </location>
</feature>
<dbReference type="EMBL" id="ASPP01023461">
    <property type="protein sequence ID" value="ETO10459.1"/>
    <property type="molecule type" value="Genomic_DNA"/>
</dbReference>
<name>X6M9A9_RETFI</name>
<evidence type="ECO:0000313" key="2">
    <source>
        <dbReference type="EMBL" id="ETO10459.1"/>
    </source>
</evidence>
<feature type="region of interest" description="Disordered" evidence="1">
    <location>
        <begin position="15"/>
        <end position="34"/>
    </location>
</feature>
<evidence type="ECO:0000256" key="1">
    <source>
        <dbReference type="SAM" id="MobiDB-lite"/>
    </source>
</evidence>